<dbReference type="AlphaFoldDB" id="A0A4U1IPG8"/>
<reference evidence="2 3" key="1">
    <citation type="submission" date="2019-04" db="EMBL/GenBank/DDBJ databases">
        <authorList>
            <person name="Li Y."/>
            <person name="Wang J."/>
        </authorList>
    </citation>
    <scope>NUCLEOTIDE SEQUENCE [LARGE SCALE GENOMIC DNA]</scope>
    <source>
        <strain evidence="2 3">DSM 14668</strain>
    </source>
</reference>
<evidence type="ECO:0000313" key="3">
    <source>
        <dbReference type="Proteomes" id="UP000309215"/>
    </source>
</evidence>
<protein>
    <submittedName>
        <fullName evidence="2">Uncharacterized protein</fullName>
    </submittedName>
</protein>
<organism evidence="2 3">
    <name type="scientific">Polyangium fumosum</name>
    <dbReference type="NCBI Taxonomy" id="889272"/>
    <lineage>
        <taxon>Bacteria</taxon>
        <taxon>Pseudomonadati</taxon>
        <taxon>Myxococcota</taxon>
        <taxon>Polyangia</taxon>
        <taxon>Polyangiales</taxon>
        <taxon>Polyangiaceae</taxon>
        <taxon>Polyangium</taxon>
    </lineage>
</organism>
<dbReference type="EMBL" id="SSMQ01000094">
    <property type="protein sequence ID" value="TKC95769.1"/>
    <property type="molecule type" value="Genomic_DNA"/>
</dbReference>
<evidence type="ECO:0000256" key="1">
    <source>
        <dbReference type="SAM" id="Phobius"/>
    </source>
</evidence>
<keyword evidence="1" id="KW-0472">Membrane</keyword>
<gene>
    <name evidence="2" type="ORF">E8A74_46475</name>
</gene>
<dbReference type="OrthoDB" id="5769354at2"/>
<sequence length="128" mass="14363">MASVKEKLVHADDFGGVMDAFFEHLGTDLRFLTNGVRIDERPLVGSLVPMAEQMAGRPLRLKEMKLLRLHEYRLTHGMLYFAGWLGVVLLFEDIGTGVLAMSESDLRGPTLYGRFKFVASERPAKPPN</sequence>
<feature type="transmembrane region" description="Helical" evidence="1">
    <location>
        <begin position="72"/>
        <end position="91"/>
    </location>
</feature>
<keyword evidence="1" id="KW-0812">Transmembrane</keyword>
<keyword evidence="1" id="KW-1133">Transmembrane helix</keyword>
<proteinExistence type="predicted"/>
<dbReference type="Proteomes" id="UP000309215">
    <property type="component" value="Unassembled WGS sequence"/>
</dbReference>
<evidence type="ECO:0000313" key="2">
    <source>
        <dbReference type="EMBL" id="TKC95769.1"/>
    </source>
</evidence>
<keyword evidence="3" id="KW-1185">Reference proteome</keyword>
<dbReference type="RefSeq" id="WP_136935622.1">
    <property type="nucleotide sequence ID" value="NZ_SSMQ01000094.1"/>
</dbReference>
<accession>A0A4U1IPG8</accession>
<name>A0A4U1IPG8_9BACT</name>
<comment type="caution">
    <text evidence="2">The sequence shown here is derived from an EMBL/GenBank/DDBJ whole genome shotgun (WGS) entry which is preliminary data.</text>
</comment>